<keyword evidence="3 6" id="KW-0547">Nucleotide-binding</keyword>
<dbReference type="eggNOG" id="COG2262">
    <property type="taxonomic scope" value="Bacteria"/>
</dbReference>
<comment type="subunit">
    <text evidence="6">Monomer. Associates with the 50S ribosomal subunit.</text>
</comment>
<dbReference type="InterPro" id="IPR032305">
    <property type="entry name" value="GTP-bd_M"/>
</dbReference>
<dbReference type="STRING" id="398767.Glov_2913"/>
<dbReference type="KEGG" id="glo:Glov_2913"/>
<dbReference type="NCBIfam" id="TIGR03156">
    <property type="entry name" value="GTP_HflX"/>
    <property type="match status" value="1"/>
</dbReference>
<dbReference type="EMBL" id="CP001089">
    <property type="protein sequence ID" value="ACD96620.1"/>
    <property type="molecule type" value="Genomic_DNA"/>
</dbReference>
<feature type="domain" description="Hflx-type G" evidence="8">
    <location>
        <begin position="376"/>
        <end position="549"/>
    </location>
</feature>
<dbReference type="Pfam" id="PF01926">
    <property type="entry name" value="MMR_HSR1"/>
    <property type="match status" value="1"/>
</dbReference>
<dbReference type="PROSITE" id="PS51705">
    <property type="entry name" value="G_HFLX"/>
    <property type="match status" value="1"/>
</dbReference>
<dbReference type="HOGENOM" id="CLU_019597_7_1_7"/>
<dbReference type="Pfam" id="PF13167">
    <property type="entry name" value="GTP-bdg_N"/>
    <property type="match status" value="1"/>
</dbReference>
<dbReference type="Proteomes" id="UP000002420">
    <property type="component" value="Chromosome"/>
</dbReference>
<dbReference type="Gene3D" id="3.40.50.11060">
    <property type="entry name" value="GTPase HflX, N-terminal domain"/>
    <property type="match status" value="1"/>
</dbReference>
<dbReference type="InterPro" id="IPR006073">
    <property type="entry name" value="GTP-bd"/>
</dbReference>
<gene>
    <name evidence="6" type="primary">hflX</name>
    <name evidence="9" type="ordered locus">Glov_2913</name>
</gene>
<evidence type="ECO:0000313" key="9">
    <source>
        <dbReference type="EMBL" id="ACD96620.1"/>
    </source>
</evidence>
<name>B3E8E4_TRIL1</name>
<evidence type="ECO:0000313" key="10">
    <source>
        <dbReference type="Proteomes" id="UP000002420"/>
    </source>
</evidence>
<evidence type="ECO:0000256" key="2">
    <source>
        <dbReference type="ARBA" id="ARBA00022723"/>
    </source>
</evidence>
<evidence type="ECO:0000256" key="3">
    <source>
        <dbReference type="ARBA" id="ARBA00022741"/>
    </source>
</evidence>
<dbReference type="HAMAP" id="MF_00900">
    <property type="entry name" value="GTPase_HflX"/>
    <property type="match status" value="1"/>
</dbReference>
<dbReference type="GO" id="GO:0043022">
    <property type="term" value="F:ribosome binding"/>
    <property type="evidence" value="ECO:0007669"/>
    <property type="project" value="TreeGrafter"/>
</dbReference>
<dbReference type="InterPro" id="IPR030394">
    <property type="entry name" value="G_HFLX_dom"/>
</dbReference>
<dbReference type="InterPro" id="IPR025121">
    <property type="entry name" value="GTPase_HflX_N"/>
</dbReference>
<comment type="similarity">
    <text evidence="6">Belongs to the TRAFAC class OBG-HflX-like GTPase superfamily. HflX GTPase family.</text>
</comment>
<proteinExistence type="inferred from homology"/>
<keyword evidence="10" id="KW-1185">Reference proteome</keyword>
<organism evidence="9 10">
    <name type="scientific">Trichlorobacter lovleyi (strain ATCC BAA-1151 / DSM 17278 / SZ)</name>
    <name type="common">Geobacter lovleyi</name>
    <dbReference type="NCBI Taxonomy" id="398767"/>
    <lineage>
        <taxon>Bacteria</taxon>
        <taxon>Pseudomonadati</taxon>
        <taxon>Thermodesulfobacteriota</taxon>
        <taxon>Desulfuromonadia</taxon>
        <taxon>Geobacterales</taxon>
        <taxon>Geobacteraceae</taxon>
        <taxon>Trichlorobacter</taxon>
    </lineage>
</organism>
<dbReference type="InterPro" id="IPR016496">
    <property type="entry name" value="GTPase_HflX"/>
</dbReference>
<evidence type="ECO:0000256" key="1">
    <source>
        <dbReference type="ARBA" id="ARBA00022490"/>
    </source>
</evidence>
<keyword evidence="5 6" id="KW-0342">GTP-binding</keyword>
<dbReference type="GO" id="GO:0005525">
    <property type="term" value="F:GTP binding"/>
    <property type="evidence" value="ECO:0007669"/>
    <property type="project" value="UniProtKB-UniRule"/>
</dbReference>
<dbReference type="PANTHER" id="PTHR10229:SF0">
    <property type="entry name" value="GTP-BINDING PROTEIN 6-RELATED"/>
    <property type="match status" value="1"/>
</dbReference>
<dbReference type="GO" id="GO:0046872">
    <property type="term" value="F:metal ion binding"/>
    <property type="evidence" value="ECO:0007669"/>
    <property type="project" value="UniProtKB-KW"/>
</dbReference>
<dbReference type="Pfam" id="PF16360">
    <property type="entry name" value="GTP-bdg_M"/>
    <property type="match status" value="1"/>
</dbReference>
<dbReference type="InterPro" id="IPR042108">
    <property type="entry name" value="GTPase_HflX_N_sf"/>
</dbReference>
<keyword evidence="2" id="KW-0479">Metal-binding</keyword>
<evidence type="ECO:0000256" key="4">
    <source>
        <dbReference type="ARBA" id="ARBA00022842"/>
    </source>
</evidence>
<feature type="coiled-coil region" evidence="7">
    <location>
        <begin position="335"/>
        <end position="369"/>
    </location>
</feature>
<dbReference type="GO" id="GO:0005737">
    <property type="term" value="C:cytoplasm"/>
    <property type="evidence" value="ECO:0007669"/>
    <property type="project" value="UniProtKB-SubCell"/>
</dbReference>
<comment type="function">
    <text evidence="6">GTPase that associates with the 50S ribosomal subunit and may have a role during protein synthesis or ribosome biogenesis.</text>
</comment>
<comment type="subcellular location">
    <subcellularLocation>
        <location evidence="6">Cytoplasm</location>
    </subcellularLocation>
    <text evidence="6">May associate with membranes.</text>
</comment>
<reference evidence="9 10" key="1">
    <citation type="submission" date="2008-05" db="EMBL/GenBank/DDBJ databases">
        <title>Complete sequence of chromosome of Geobacter lovleyi SZ.</title>
        <authorList>
            <consortium name="US DOE Joint Genome Institute"/>
            <person name="Lucas S."/>
            <person name="Copeland A."/>
            <person name="Lapidus A."/>
            <person name="Glavina del Rio T."/>
            <person name="Dalin E."/>
            <person name="Tice H."/>
            <person name="Bruce D."/>
            <person name="Goodwin L."/>
            <person name="Pitluck S."/>
            <person name="Chertkov O."/>
            <person name="Meincke L."/>
            <person name="Brettin T."/>
            <person name="Detter J.C."/>
            <person name="Han C."/>
            <person name="Tapia R."/>
            <person name="Kuske C.R."/>
            <person name="Schmutz J."/>
            <person name="Larimer F."/>
            <person name="Land M."/>
            <person name="Hauser L."/>
            <person name="Kyrpides N."/>
            <person name="Mikhailova N."/>
            <person name="Sung Y."/>
            <person name="Fletcher K.E."/>
            <person name="Ritalahti K.M."/>
            <person name="Loeffler F.E."/>
            <person name="Richardson P."/>
        </authorList>
    </citation>
    <scope>NUCLEOTIDE SEQUENCE [LARGE SCALE GENOMIC DNA]</scope>
    <source>
        <strain evidence="10">ATCC BAA-1151 / DSM 17278 / SZ</strain>
    </source>
</reference>
<dbReference type="InterPro" id="IPR027417">
    <property type="entry name" value="P-loop_NTPase"/>
</dbReference>
<evidence type="ECO:0000259" key="8">
    <source>
        <dbReference type="PROSITE" id="PS51705"/>
    </source>
</evidence>
<sequence>MHELHGNLAGLKQSQIQAAERLYRRRIPADELCSAELAGRLLELSLELRRQIGLLVNRQGAIELILIGTEKGLLIPDLKEYPLGRKRLRGLRLIHTHLKSEPLTEDDLTDLKLLRLDLIAALCPLDGRRSIVHLAHLSTEPGGISVLPPQLLEKAVDYGNDFISTLERSLDRAIQTEAPAQDGQERAILISVRAGGERREVDDSLAELQELARTAGVQVLDSFIQLPRKLNPRTLMGEGKLQEVVIRALQRGATLLIFDQELTPAQVRAISTMTELKVIDRSQLILDIFAGRAKSRDGKVQVELAQLKYLLPRLTGRGVQMSRLMGGIGGRGPGETKLEIDRRRIRDRITALERELQELSRDREQRRSRRVRSGVPIISIVGYTNAGKSTLLNALTQSEIFTENLLFATLDTSSRRLRLPREREVIITDTVGFIRSLPASLMGAFKATLEELQDADLLLHLVDASNPRFEAQIAQVRTILAELGLAEKPELVVFNKTDQLEGLKRKDTIAFLRIAQAKRRHNAISISAVDRKSLAPLLDELKRRFWPDADDSFQTPTDIL</sequence>
<evidence type="ECO:0000256" key="5">
    <source>
        <dbReference type="ARBA" id="ARBA00023134"/>
    </source>
</evidence>
<dbReference type="SUPFAM" id="SSF52540">
    <property type="entry name" value="P-loop containing nucleoside triphosphate hydrolases"/>
    <property type="match status" value="1"/>
</dbReference>
<dbReference type="RefSeq" id="WP_012470945.1">
    <property type="nucleotide sequence ID" value="NC_010814.1"/>
</dbReference>
<dbReference type="PRINTS" id="PR00326">
    <property type="entry name" value="GTP1OBG"/>
</dbReference>
<dbReference type="Gene3D" id="6.10.250.2860">
    <property type="match status" value="1"/>
</dbReference>
<keyword evidence="4" id="KW-0460">Magnesium</keyword>
<evidence type="ECO:0000256" key="6">
    <source>
        <dbReference type="HAMAP-Rule" id="MF_00900"/>
    </source>
</evidence>
<dbReference type="CDD" id="cd01878">
    <property type="entry name" value="HflX"/>
    <property type="match status" value="1"/>
</dbReference>
<protein>
    <recommendedName>
        <fullName evidence="6">GTPase HflX</fullName>
    </recommendedName>
    <alternativeName>
        <fullName evidence="6">GTP-binding protein HflX</fullName>
    </alternativeName>
</protein>
<dbReference type="AlphaFoldDB" id="B3E8E4"/>
<evidence type="ECO:0000256" key="7">
    <source>
        <dbReference type="SAM" id="Coils"/>
    </source>
</evidence>
<dbReference type="GO" id="GO:0003924">
    <property type="term" value="F:GTPase activity"/>
    <property type="evidence" value="ECO:0007669"/>
    <property type="project" value="UniProtKB-UniRule"/>
</dbReference>
<dbReference type="FunFam" id="3.40.50.11060:FF:000001">
    <property type="entry name" value="GTPase HflX"/>
    <property type="match status" value="1"/>
</dbReference>
<accession>B3E8E4</accession>
<keyword evidence="7" id="KW-0175">Coiled coil</keyword>
<dbReference type="Gene3D" id="3.40.50.300">
    <property type="entry name" value="P-loop containing nucleotide triphosphate hydrolases"/>
    <property type="match status" value="1"/>
</dbReference>
<dbReference type="PANTHER" id="PTHR10229">
    <property type="entry name" value="GTP-BINDING PROTEIN HFLX"/>
    <property type="match status" value="1"/>
</dbReference>
<keyword evidence="1 6" id="KW-0963">Cytoplasm</keyword>